<dbReference type="InterPro" id="IPR056798">
    <property type="entry name" value="ADH_Fe_C"/>
</dbReference>
<evidence type="ECO:0000259" key="2">
    <source>
        <dbReference type="Pfam" id="PF00465"/>
    </source>
</evidence>
<keyword evidence="5" id="KW-1185">Reference proteome</keyword>
<dbReference type="RefSeq" id="WP_253057914.1">
    <property type="nucleotide sequence ID" value="NZ_JAMXWM010000001.1"/>
</dbReference>
<evidence type="ECO:0000259" key="3">
    <source>
        <dbReference type="Pfam" id="PF25137"/>
    </source>
</evidence>
<dbReference type="Gene3D" id="1.20.1090.10">
    <property type="entry name" value="Dehydroquinate synthase-like - alpha domain"/>
    <property type="match status" value="1"/>
</dbReference>
<dbReference type="SUPFAM" id="SSF56796">
    <property type="entry name" value="Dehydroquinate synthase-like"/>
    <property type="match status" value="1"/>
</dbReference>
<feature type="domain" description="Fe-containing alcohol dehydrogenase-like C-terminal" evidence="3">
    <location>
        <begin position="170"/>
        <end position="370"/>
    </location>
</feature>
<dbReference type="PANTHER" id="PTHR11496">
    <property type="entry name" value="ALCOHOL DEHYDROGENASE"/>
    <property type="match status" value="1"/>
</dbReference>
<reference evidence="5" key="1">
    <citation type="journal article" date="2019" name="Int. J. Syst. Evol. Microbiol.">
        <title>The Global Catalogue of Microorganisms (GCM) 10K type strain sequencing project: providing services to taxonomists for standard genome sequencing and annotation.</title>
        <authorList>
            <consortium name="The Broad Institute Genomics Platform"/>
            <consortium name="The Broad Institute Genome Sequencing Center for Infectious Disease"/>
            <person name="Wu L."/>
            <person name="Ma J."/>
        </authorList>
    </citation>
    <scope>NUCLEOTIDE SEQUENCE [LARGE SCALE GENOMIC DNA]</scope>
    <source>
        <strain evidence="5">TISTR 2466</strain>
    </source>
</reference>
<accession>A0ABW5S605</accession>
<evidence type="ECO:0000313" key="5">
    <source>
        <dbReference type="Proteomes" id="UP001597399"/>
    </source>
</evidence>
<protein>
    <submittedName>
        <fullName evidence="4">1-propanol dehydrogenase PduQ</fullName>
        <ecNumber evidence="4">1.1.-.-</ecNumber>
    </submittedName>
</protein>
<comment type="caution">
    <text evidence="4">The sequence shown here is derived from an EMBL/GenBank/DDBJ whole genome shotgun (WGS) entry which is preliminary data.</text>
</comment>
<proteinExistence type="predicted"/>
<dbReference type="CDD" id="cd08180">
    <property type="entry name" value="PDD"/>
    <property type="match status" value="1"/>
</dbReference>
<dbReference type="InterPro" id="IPR039697">
    <property type="entry name" value="Alcohol_dehydrogenase_Fe"/>
</dbReference>
<organism evidence="4 5">
    <name type="scientific">Sporolactobacillus shoreicorticis</name>
    <dbReference type="NCBI Taxonomy" id="1923877"/>
    <lineage>
        <taxon>Bacteria</taxon>
        <taxon>Bacillati</taxon>
        <taxon>Bacillota</taxon>
        <taxon>Bacilli</taxon>
        <taxon>Bacillales</taxon>
        <taxon>Sporolactobacillaceae</taxon>
        <taxon>Sporolactobacillus</taxon>
    </lineage>
</organism>
<dbReference type="EC" id="1.1.-.-" evidence="4"/>
<dbReference type="Gene3D" id="3.40.50.1970">
    <property type="match status" value="1"/>
</dbReference>
<keyword evidence="1 4" id="KW-0560">Oxidoreductase</keyword>
<evidence type="ECO:0000256" key="1">
    <source>
        <dbReference type="ARBA" id="ARBA00023002"/>
    </source>
</evidence>
<dbReference type="Pfam" id="PF00465">
    <property type="entry name" value="Fe-ADH"/>
    <property type="match status" value="1"/>
</dbReference>
<dbReference type="PANTHER" id="PTHR11496:SF83">
    <property type="entry name" value="HYDROXYACID-OXOACID TRANSHYDROGENASE, MITOCHONDRIAL"/>
    <property type="match status" value="1"/>
</dbReference>
<sequence length="371" mass="39636">MGMFFLRTKILINDAVNQEIDHIHAERVWIGCDPFLVTNERVKEIIGNLERKNEVSVFSDIVPEPPLEKIASGIASVVGYKPTIILAIGGGSAIDTAKAVRFFAQKKFPLHIKTFYAMPTTSGTGSEVTGVAVVTDVQNKTKYPLTDDAIVPDVALLLPELVAGCPKSVTAFSGMDVLTHALEALVATQANAFSDALAEKAASLVFEYLPKCYEDGTNLASRSIMHEASCLAGVAFQNAGLGVSHAIAHQIGGQFHLPHGLVNSILLPHVVHYNATDSAAKSKYAVAARKLGIAAWNDDDAAAVRLLIQKIVSLSVKLNCSQSLTESGVSKEAIASGLGEIIENAQKDFTYQYNPIVPTKKDLVDLLLASV</sequence>
<dbReference type="EMBL" id="JBHUMQ010000026">
    <property type="protein sequence ID" value="MFD2694372.1"/>
    <property type="molecule type" value="Genomic_DNA"/>
</dbReference>
<evidence type="ECO:0000313" key="4">
    <source>
        <dbReference type="EMBL" id="MFD2694372.1"/>
    </source>
</evidence>
<gene>
    <name evidence="4" type="ORF">ACFSUE_12145</name>
</gene>
<dbReference type="GO" id="GO:0016491">
    <property type="term" value="F:oxidoreductase activity"/>
    <property type="evidence" value="ECO:0007669"/>
    <property type="project" value="UniProtKB-KW"/>
</dbReference>
<feature type="domain" description="Alcohol dehydrogenase iron-type/glycerol dehydrogenase GldA" evidence="2">
    <location>
        <begin position="16"/>
        <end position="157"/>
    </location>
</feature>
<dbReference type="Proteomes" id="UP001597399">
    <property type="component" value="Unassembled WGS sequence"/>
</dbReference>
<name>A0ABW5S605_9BACL</name>
<dbReference type="Pfam" id="PF25137">
    <property type="entry name" value="ADH_Fe_C"/>
    <property type="match status" value="1"/>
</dbReference>
<dbReference type="InterPro" id="IPR001670">
    <property type="entry name" value="ADH_Fe/GldA"/>
</dbReference>